<keyword evidence="1" id="KW-0802">TPR repeat</keyword>
<accession>A0A0W7Z0Q4</accession>
<evidence type="ECO:0000256" key="3">
    <source>
        <dbReference type="SAM" id="SignalP"/>
    </source>
</evidence>
<evidence type="ECO:0000313" key="6">
    <source>
        <dbReference type="Proteomes" id="UP000053300"/>
    </source>
</evidence>
<dbReference type="STRING" id="225992.B5M06_10360"/>
<dbReference type="InterPro" id="IPR056203">
    <property type="entry name" value="Cds6_C"/>
</dbReference>
<dbReference type="Pfam" id="PF24125">
    <property type="entry name" value="Cds6_C"/>
    <property type="match status" value="1"/>
</dbReference>
<gene>
    <name evidence="5" type="ORF">AS359_08935</name>
</gene>
<dbReference type="InterPro" id="IPR037919">
    <property type="entry name" value="OGT"/>
</dbReference>
<dbReference type="AlphaFoldDB" id="A0A0W7Z0Q4"/>
<protein>
    <recommendedName>
        <fullName evidence="4">Cds6 C-terminal domain-containing protein</fullName>
    </recommendedName>
</protein>
<keyword evidence="3" id="KW-0732">Signal</keyword>
<dbReference type="GO" id="GO:0097363">
    <property type="term" value="F:protein O-acetylglucosaminyltransferase activity"/>
    <property type="evidence" value="ECO:0007669"/>
    <property type="project" value="TreeGrafter"/>
</dbReference>
<feature type="region of interest" description="Disordered" evidence="2">
    <location>
        <begin position="191"/>
        <end position="216"/>
    </location>
</feature>
<dbReference type="EMBL" id="LPXH01000025">
    <property type="protein sequence ID" value="KUF40949.1"/>
    <property type="molecule type" value="Genomic_DNA"/>
</dbReference>
<evidence type="ECO:0000313" key="5">
    <source>
        <dbReference type="EMBL" id="KUF40949.1"/>
    </source>
</evidence>
<dbReference type="PANTHER" id="PTHR44366:SF1">
    <property type="entry name" value="UDP-N-ACETYLGLUCOSAMINE--PEPTIDE N-ACETYLGLUCOSAMINYLTRANSFERASE 110 KDA SUBUNIT"/>
    <property type="match status" value="1"/>
</dbReference>
<organism evidence="5 6">
    <name type="scientific">Comamonas kerstersii</name>
    <dbReference type="NCBI Taxonomy" id="225992"/>
    <lineage>
        <taxon>Bacteria</taxon>
        <taxon>Pseudomonadati</taxon>
        <taxon>Pseudomonadota</taxon>
        <taxon>Betaproteobacteria</taxon>
        <taxon>Burkholderiales</taxon>
        <taxon>Comamonadaceae</taxon>
        <taxon>Comamonas</taxon>
    </lineage>
</organism>
<dbReference type="InterPro" id="IPR011990">
    <property type="entry name" value="TPR-like_helical_dom_sf"/>
</dbReference>
<dbReference type="SMART" id="SM00028">
    <property type="entry name" value="TPR"/>
    <property type="match status" value="2"/>
</dbReference>
<feature type="chain" id="PRO_5030019594" description="Cds6 C-terminal domain-containing protein" evidence="3">
    <location>
        <begin position="34"/>
        <end position="329"/>
    </location>
</feature>
<feature type="repeat" description="TPR" evidence="1">
    <location>
        <begin position="105"/>
        <end position="138"/>
    </location>
</feature>
<dbReference type="RefSeq" id="WP_058879733.1">
    <property type="nucleotide sequence ID" value="NZ_JBEBZE010000003.1"/>
</dbReference>
<feature type="compositionally biased region" description="Low complexity" evidence="2">
    <location>
        <begin position="195"/>
        <end position="216"/>
    </location>
</feature>
<dbReference type="GO" id="GO:0006493">
    <property type="term" value="P:protein O-linked glycosylation"/>
    <property type="evidence" value="ECO:0007669"/>
    <property type="project" value="InterPro"/>
</dbReference>
<name>A0A0W7Z0Q4_9BURK</name>
<proteinExistence type="predicted"/>
<evidence type="ECO:0000256" key="2">
    <source>
        <dbReference type="SAM" id="MobiDB-lite"/>
    </source>
</evidence>
<sequence>MHHAPTRAAGLAPQPLRALALASLLSLPLLAHAADNASATAASASQQPSVPQPTASSTSSPQMQASAFEQARERFAQGVIATEQKNYPEAIQIFNALIKDFPNLPEPYNNLAVLYASQGDLVQAASLLQQAVRIDPYYASGYENLGDMYTLLANEAYNKAVSLDEMRTGLPAKLAMIQQIFPDGRTSIARTQQKAPAAASAQPASPAAAQPQQHSPHALSIAVEHAVKDWADAWASQNLARYFAAYSEQFKPLKGSLAAWKAERRARIEDKGFIKVDISDLKVQIQGNRATATFRQRYTADNYQSNDRKTLELQREGDKWLITREFTSP</sequence>
<dbReference type="Proteomes" id="UP000053300">
    <property type="component" value="Unassembled WGS sequence"/>
</dbReference>
<feature type="domain" description="Cds6 C-terminal" evidence="4">
    <location>
        <begin position="224"/>
        <end position="325"/>
    </location>
</feature>
<dbReference type="SUPFAM" id="SSF54427">
    <property type="entry name" value="NTF2-like"/>
    <property type="match status" value="1"/>
</dbReference>
<keyword evidence="6" id="KW-1185">Reference proteome</keyword>
<dbReference type="InterPro" id="IPR032710">
    <property type="entry name" value="NTF2-like_dom_sf"/>
</dbReference>
<dbReference type="SUPFAM" id="SSF48452">
    <property type="entry name" value="TPR-like"/>
    <property type="match status" value="1"/>
</dbReference>
<feature type="signal peptide" evidence="3">
    <location>
        <begin position="1"/>
        <end position="33"/>
    </location>
</feature>
<comment type="caution">
    <text evidence="5">The sequence shown here is derived from an EMBL/GenBank/DDBJ whole genome shotgun (WGS) entry which is preliminary data.</text>
</comment>
<feature type="region of interest" description="Disordered" evidence="2">
    <location>
        <begin position="42"/>
        <end position="67"/>
    </location>
</feature>
<dbReference type="PROSITE" id="PS50005">
    <property type="entry name" value="TPR"/>
    <property type="match status" value="1"/>
</dbReference>
<evidence type="ECO:0000256" key="1">
    <source>
        <dbReference type="PROSITE-ProRule" id="PRU00339"/>
    </source>
</evidence>
<dbReference type="Gene3D" id="1.25.40.10">
    <property type="entry name" value="Tetratricopeptide repeat domain"/>
    <property type="match status" value="1"/>
</dbReference>
<dbReference type="Gene3D" id="3.10.450.50">
    <property type="match status" value="1"/>
</dbReference>
<evidence type="ECO:0000259" key="4">
    <source>
        <dbReference type="Pfam" id="PF24125"/>
    </source>
</evidence>
<dbReference type="Pfam" id="PF14559">
    <property type="entry name" value="TPR_19"/>
    <property type="match status" value="1"/>
</dbReference>
<accession>A0A1V3TIZ3</accession>
<dbReference type="PANTHER" id="PTHR44366">
    <property type="entry name" value="UDP-N-ACETYLGLUCOSAMINE--PEPTIDE N-ACETYLGLUCOSAMINYLTRANSFERASE 110 KDA SUBUNIT"/>
    <property type="match status" value="1"/>
</dbReference>
<reference evidence="5 6" key="1">
    <citation type="submission" date="2015-12" db="EMBL/GenBank/DDBJ databases">
        <title>Complete genome sequence of a multi-drug resistant strain Acidovorax sp. 12322-1.</title>
        <authorList>
            <person name="Ming D."/>
            <person name="Wang M."/>
            <person name="Hu S."/>
            <person name="Zhou Y."/>
            <person name="Jiang T."/>
        </authorList>
    </citation>
    <scope>NUCLEOTIDE SEQUENCE [LARGE SCALE GENOMIC DNA]</scope>
    <source>
        <strain evidence="5 6">12322-1</strain>
    </source>
</reference>
<dbReference type="InterPro" id="IPR019734">
    <property type="entry name" value="TPR_rpt"/>
</dbReference>